<evidence type="ECO:0000313" key="12">
    <source>
        <dbReference type="Proteomes" id="UP001056756"/>
    </source>
</evidence>
<feature type="domain" description="Mechanosensitive ion channel transmembrane helices 2/3" evidence="10">
    <location>
        <begin position="138"/>
        <end position="178"/>
    </location>
</feature>
<gene>
    <name evidence="11" type="ORF">NAG76_07410</name>
</gene>
<dbReference type="Pfam" id="PF00924">
    <property type="entry name" value="MS_channel_2nd"/>
    <property type="match status" value="1"/>
</dbReference>
<evidence type="ECO:0000256" key="1">
    <source>
        <dbReference type="ARBA" id="ARBA00004651"/>
    </source>
</evidence>
<reference evidence="11" key="1">
    <citation type="submission" date="2022-05" db="EMBL/GenBank/DDBJ databases">
        <title>Novel bacterial taxa in a minimal lignocellulolytic consortium and its capacity to transform plastics disclosed by genome-resolved metagenomics.</title>
        <authorList>
            <person name="Rodriguez C.A.D."/>
            <person name="Diaz-Garcia L."/>
            <person name="Herrera K."/>
            <person name="Tarazona N.A."/>
            <person name="Sproer C."/>
            <person name="Overmann J."/>
            <person name="Jimenez D.J."/>
        </authorList>
    </citation>
    <scope>NUCLEOTIDE SEQUENCE</scope>
    <source>
        <strain evidence="11">MAG5</strain>
    </source>
</reference>
<evidence type="ECO:0000259" key="8">
    <source>
        <dbReference type="Pfam" id="PF00924"/>
    </source>
</evidence>
<dbReference type="GO" id="GO:0055085">
    <property type="term" value="P:transmembrane transport"/>
    <property type="evidence" value="ECO:0007669"/>
    <property type="project" value="InterPro"/>
</dbReference>
<dbReference type="InterPro" id="IPR006685">
    <property type="entry name" value="MscS_channel_2nd"/>
</dbReference>
<evidence type="ECO:0000256" key="2">
    <source>
        <dbReference type="ARBA" id="ARBA00008017"/>
    </source>
</evidence>
<sequence>MTWYDWLKQEFIVGEIIVSIVVVIVAWLFKRYVIKYIFRITLKRMKKDQLLPKLLYALEPLIGALILWGAIYFAINNYVDPNWKYNVVLDRMFRSIVVIIIGIGIYRMSASSSEVIEEIAISAGIEKNSMILPLLSRIVRLLVLILMITLIIAEWGYSINGVVAGLGLGSVAIALAAKDTVSNILAGIIIISEKPFGKEDWILTPDVEGFVEDITFRSSRIRTFADALVTVPNQKLVDQPITNWSKMGRRRITYHVHVRLDSDLDRLQQAMKKMEAYLDKHEAIDDRMVMVRFNEIEEGSLGIFLYYFSRTTIWKEHLLVRQETMIALIQILQKEGIQLAYPIQRIIVESAIDKEPVELLKS</sequence>
<feature type="transmembrane region" description="Helical" evidence="7">
    <location>
        <begin position="159"/>
        <end position="177"/>
    </location>
</feature>
<dbReference type="AlphaFoldDB" id="A0A9J6ZJQ9"/>
<evidence type="ECO:0000256" key="7">
    <source>
        <dbReference type="SAM" id="Phobius"/>
    </source>
</evidence>
<dbReference type="InterPro" id="IPR049142">
    <property type="entry name" value="MS_channel_1st"/>
</dbReference>
<dbReference type="SUPFAM" id="SSF50182">
    <property type="entry name" value="Sm-like ribonucleoproteins"/>
    <property type="match status" value="1"/>
</dbReference>
<evidence type="ECO:0000259" key="10">
    <source>
        <dbReference type="Pfam" id="PF21088"/>
    </source>
</evidence>
<name>A0A9J6ZJQ9_9BACL</name>
<feature type="domain" description="Mechanosensitive ion channel MscS" evidence="8">
    <location>
        <begin position="179"/>
        <end position="246"/>
    </location>
</feature>
<accession>A0A9J6ZJQ9</accession>
<comment type="subcellular location">
    <subcellularLocation>
        <location evidence="1">Cell membrane</location>
        <topology evidence="1">Multi-pass membrane protein</topology>
    </subcellularLocation>
</comment>
<dbReference type="GO" id="GO:0005886">
    <property type="term" value="C:plasma membrane"/>
    <property type="evidence" value="ECO:0007669"/>
    <property type="project" value="UniProtKB-SubCell"/>
</dbReference>
<dbReference type="Pfam" id="PF21082">
    <property type="entry name" value="MS_channel_3rd"/>
    <property type="match status" value="1"/>
</dbReference>
<dbReference type="PANTHER" id="PTHR43634">
    <property type="entry name" value="OW CONDUCTANCE MECHANOSENSITIVE CHANNEL"/>
    <property type="match status" value="1"/>
</dbReference>
<feature type="transmembrane region" description="Helical" evidence="7">
    <location>
        <begin position="54"/>
        <end position="75"/>
    </location>
</feature>
<dbReference type="Gene3D" id="3.30.70.100">
    <property type="match status" value="1"/>
</dbReference>
<feature type="domain" description="Mechanosensitive ion channel MscS C-terminal" evidence="9">
    <location>
        <begin position="252"/>
        <end position="338"/>
    </location>
</feature>
<keyword evidence="6 7" id="KW-0472">Membrane</keyword>
<dbReference type="SUPFAM" id="SSF82689">
    <property type="entry name" value="Mechanosensitive channel protein MscS (YggB), C-terminal domain"/>
    <property type="match status" value="1"/>
</dbReference>
<dbReference type="InterPro" id="IPR049278">
    <property type="entry name" value="MS_channel_C"/>
</dbReference>
<organism evidence="11 12">
    <name type="scientific">Candidatus Pristimantibacillus lignocellulolyticus</name>
    <dbReference type="NCBI Taxonomy" id="2994561"/>
    <lineage>
        <taxon>Bacteria</taxon>
        <taxon>Bacillati</taxon>
        <taxon>Bacillota</taxon>
        <taxon>Bacilli</taxon>
        <taxon>Bacillales</taxon>
        <taxon>Paenibacillaceae</taxon>
        <taxon>Candidatus Pristimantibacillus</taxon>
    </lineage>
</organism>
<keyword evidence="3" id="KW-1003">Cell membrane</keyword>
<keyword evidence="5 7" id="KW-1133">Transmembrane helix</keyword>
<keyword evidence="4 7" id="KW-0812">Transmembrane</keyword>
<evidence type="ECO:0000256" key="4">
    <source>
        <dbReference type="ARBA" id="ARBA00022692"/>
    </source>
</evidence>
<dbReference type="PANTHER" id="PTHR43634:SF2">
    <property type="entry name" value="LOW CONDUCTANCE MECHANOSENSITIVE CHANNEL YNAI"/>
    <property type="match status" value="1"/>
</dbReference>
<feature type="transmembrane region" description="Helical" evidence="7">
    <location>
        <begin position="130"/>
        <end position="153"/>
    </location>
</feature>
<dbReference type="InterPro" id="IPR023408">
    <property type="entry name" value="MscS_beta-dom_sf"/>
</dbReference>
<dbReference type="SUPFAM" id="SSF82861">
    <property type="entry name" value="Mechanosensitive channel protein MscS (YggB), transmembrane region"/>
    <property type="match status" value="1"/>
</dbReference>
<evidence type="ECO:0000256" key="5">
    <source>
        <dbReference type="ARBA" id="ARBA00022989"/>
    </source>
</evidence>
<proteinExistence type="inferred from homology"/>
<evidence type="ECO:0000259" key="9">
    <source>
        <dbReference type="Pfam" id="PF21082"/>
    </source>
</evidence>
<dbReference type="Gene3D" id="2.30.30.60">
    <property type="match status" value="1"/>
</dbReference>
<evidence type="ECO:0000256" key="6">
    <source>
        <dbReference type="ARBA" id="ARBA00023136"/>
    </source>
</evidence>
<feature type="transmembrane region" description="Helical" evidence="7">
    <location>
        <begin position="91"/>
        <end position="109"/>
    </location>
</feature>
<dbReference type="Pfam" id="PF21088">
    <property type="entry name" value="MS_channel_1st"/>
    <property type="match status" value="1"/>
</dbReference>
<evidence type="ECO:0000313" key="11">
    <source>
        <dbReference type="EMBL" id="URN96048.1"/>
    </source>
</evidence>
<feature type="transmembrane region" description="Helical" evidence="7">
    <location>
        <begin position="12"/>
        <end position="33"/>
    </location>
</feature>
<evidence type="ECO:0000256" key="3">
    <source>
        <dbReference type="ARBA" id="ARBA00022475"/>
    </source>
</evidence>
<dbReference type="InterPro" id="IPR010920">
    <property type="entry name" value="LSM_dom_sf"/>
</dbReference>
<dbReference type="Proteomes" id="UP001056756">
    <property type="component" value="Chromosome"/>
</dbReference>
<dbReference type="InterPro" id="IPR011014">
    <property type="entry name" value="MscS_channel_TM-2"/>
</dbReference>
<dbReference type="Gene3D" id="1.10.287.1260">
    <property type="match status" value="1"/>
</dbReference>
<dbReference type="KEGG" id="plig:NAG76_07410"/>
<dbReference type="EMBL" id="CP097899">
    <property type="protein sequence ID" value="URN96048.1"/>
    <property type="molecule type" value="Genomic_DNA"/>
</dbReference>
<comment type="similarity">
    <text evidence="2">Belongs to the MscS (TC 1.A.23) family.</text>
</comment>
<dbReference type="InterPro" id="IPR011066">
    <property type="entry name" value="MscS_channel_C_sf"/>
</dbReference>
<dbReference type="InterPro" id="IPR045042">
    <property type="entry name" value="YnaI-like"/>
</dbReference>
<protein>
    <submittedName>
        <fullName evidence="11">Mechanosensitive ion channel family protein</fullName>
    </submittedName>
</protein>